<keyword evidence="3" id="KW-1185">Reference proteome</keyword>
<evidence type="ECO:0000259" key="1">
    <source>
        <dbReference type="Pfam" id="PF18545"/>
    </source>
</evidence>
<dbReference type="InterPro" id="IPR040624">
    <property type="entry name" value="HalOD1"/>
</dbReference>
<accession>A0ABD5PLE7</accession>
<dbReference type="RefSeq" id="WP_250139302.1">
    <property type="nucleotide sequence ID" value="NZ_JALIQP010000001.1"/>
</dbReference>
<dbReference type="AlphaFoldDB" id="A0ABD5PLE7"/>
<organism evidence="2 3">
    <name type="scientific">Halosolutus amylolyticus</name>
    <dbReference type="NCBI Taxonomy" id="2932267"/>
    <lineage>
        <taxon>Archaea</taxon>
        <taxon>Methanobacteriati</taxon>
        <taxon>Methanobacteriota</taxon>
        <taxon>Stenosarchaea group</taxon>
        <taxon>Halobacteria</taxon>
        <taxon>Halobacteriales</taxon>
        <taxon>Natrialbaceae</taxon>
        <taxon>Halosolutus</taxon>
    </lineage>
</organism>
<feature type="domain" description="Halobacterial output" evidence="1">
    <location>
        <begin position="19"/>
        <end position="88"/>
    </location>
</feature>
<dbReference type="Pfam" id="PF18545">
    <property type="entry name" value="HalOD1"/>
    <property type="match status" value="1"/>
</dbReference>
<comment type="caution">
    <text evidence="2">The sequence shown here is derived from an EMBL/GenBank/DDBJ whole genome shotgun (WGS) entry which is preliminary data.</text>
</comment>
<protein>
    <submittedName>
        <fullName evidence="2">HalOD1 output domain-containing protein</fullName>
    </submittedName>
</protein>
<name>A0ABD5PLE7_9EURY</name>
<proteinExistence type="predicted"/>
<evidence type="ECO:0000313" key="2">
    <source>
        <dbReference type="EMBL" id="MFC4541160.1"/>
    </source>
</evidence>
<sequence>MTGSRAPREEWPIRTAVRDDEDPSMAVLRAVTEASGGDPTETAVLYDTVDPAALDRLFSDTNRSTRRGVVRFTFATYDVRLVDGEVVELRERS</sequence>
<dbReference type="EMBL" id="JBHSFA010000002">
    <property type="protein sequence ID" value="MFC4541160.1"/>
    <property type="molecule type" value="Genomic_DNA"/>
</dbReference>
<gene>
    <name evidence="2" type="ORF">ACFO5R_04360</name>
</gene>
<reference evidence="2 3" key="1">
    <citation type="journal article" date="2019" name="Int. J. Syst. Evol. Microbiol.">
        <title>The Global Catalogue of Microorganisms (GCM) 10K type strain sequencing project: providing services to taxonomists for standard genome sequencing and annotation.</title>
        <authorList>
            <consortium name="The Broad Institute Genomics Platform"/>
            <consortium name="The Broad Institute Genome Sequencing Center for Infectious Disease"/>
            <person name="Wu L."/>
            <person name="Ma J."/>
        </authorList>
    </citation>
    <scope>NUCLEOTIDE SEQUENCE [LARGE SCALE GENOMIC DNA]</scope>
    <source>
        <strain evidence="2 3">WLHS5</strain>
    </source>
</reference>
<evidence type="ECO:0000313" key="3">
    <source>
        <dbReference type="Proteomes" id="UP001595898"/>
    </source>
</evidence>
<dbReference type="Proteomes" id="UP001595898">
    <property type="component" value="Unassembled WGS sequence"/>
</dbReference>